<dbReference type="AlphaFoldDB" id="A0A6M5YC15"/>
<evidence type="ECO:0000256" key="2">
    <source>
        <dbReference type="SAM" id="SignalP"/>
    </source>
</evidence>
<feature type="signal peptide" evidence="2">
    <location>
        <begin position="1"/>
        <end position="21"/>
    </location>
</feature>
<feature type="chain" id="PRO_5026803509" evidence="2">
    <location>
        <begin position="22"/>
        <end position="301"/>
    </location>
</feature>
<dbReference type="KEGG" id="stae:HNV11_20870"/>
<feature type="compositionally biased region" description="Low complexity" evidence="1">
    <location>
        <begin position="237"/>
        <end position="254"/>
    </location>
</feature>
<feature type="compositionally biased region" description="Basic and acidic residues" evidence="1">
    <location>
        <begin position="167"/>
        <end position="176"/>
    </location>
</feature>
<accession>A0A6M5YC15</accession>
<name>A0A6M5YC15_9BACT</name>
<keyword evidence="2" id="KW-0732">Signal</keyword>
<dbReference type="RefSeq" id="WP_171741503.1">
    <property type="nucleotide sequence ID" value="NZ_CP053435.1"/>
</dbReference>
<sequence length="301" mass="29907">MKKVIMLAAVLTVGTMFKSFAQNPSQSTSTGSVSQQGKSPNTKTSSVEGMKRKGSGKMASGVTRSGNSNLSPTSPTNTPGTTSKGSGSDKGTRVNDMKEKIPAKSTKNGTATDGGLTSNGTPNYGTKVNVKSTSGSNGSSNRSTSTQARSSDANGSSNGAQPAGVGKADKMKRGKDGQLPAEATQNGNSRASVNQPIVTQGSTSQGSASVSSGGGAKGSQVKTASQKAMANTETKASVKSTSGSTGGSIRPTSTAATQQEARTSDANVSKNGPQPTGVGKAGTPSGNTAGRKAKGQSYPQQ</sequence>
<proteinExistence type="predicted"/>
<feature type="compositionally biased region" description="Polar residues" evidence="1">
    <location>
        <begin position="105"/>
        <end position="131"/>
    </location>
</feature>
<gene>
    <name evidence="3" type="ORF">HNV11_20870</name>
</gene>
<evidence type="ECO:0000313" key="4">
    <source>
        <dbReference type="Proteomes" id="UP000502756"/>
    </source>
</evidence>
<evidence type="ECO:0000256" key="1">
    <source>
        <dbReference type="SAM" id="MobiDB-lite"/>
    </source>
</evidence>
<feature type="compositionally biased region" description="Polar residues" evidence="1">
    <location>
        <begin position="183"/>
        <end position="197"/>
    </location>
</feature>
<feature type="compositionally biased region" description="Low complexity" evidence="1">
    <location>
        <begin position="132"/>
        <end position="146"/>
    </location>
</feature>
<feature type="compositionally biased region" description="Polar residues" evidence="1">
    <location>
        <begin position="223"/>
        <end position="235"/>
    </location>
</feature>
<reference evidence="3 4" key="1">
    <citation type="submission" date="2020-05" db="EMBL/GenBank/DDBJ databases">
        <title>Genome sequencing of Spirosoma sp. TS118.</title>
        <authorList>
            <person name="Lee J.-H."/>
            <person name="Jeong S."/>
            <person name="Zhao L."/>
            <person name="Jung J.-H."/>
            <person name="Kim M.-K."/>
            <person name="Lim S."/>
        </authorList>
    </citation>
    <scope>NUCLEOTIDE SEQUENCE [LARGE SCALE GENOMIC DNA]</scope>
    <source>
        <strain evidence="3 4">TS118</strain>
    </source>
</reference>
<feature type="compositionally biased region" description="Polar residues" evidence="1">
    <location>
        <begin position="255"/>
        <end position="274"/>
    </location>
</feature>
<feature type="region of interest" description="Disordered" evidence="1">
    <location>
        <begin position="21"/>
        <end position="301"/>
    </location>
</feature>
<feature type="compositionally biased region" description="Low complexity" evidence="1">
    <location>
        <begin position="65"/>
        <end position="86"/>
    </location>
</feature>
<feature type="compositionally biased region" description="Basic and acidic residues" evidence="1">
    <location>
        <begin position="90"/>
        <end position="102"/>
    </location>
</feature>
<keyword evidence="4" id="KW-1185">Reference proteome</keyword>
<feature type="compositionally biased region" description="Polar residues" evidence="1">
    <location>
        <begin position="147"/>
        <end position="160"/>
    </location>
</feature>
<organism evidence="3 4">
    <name type="scientific">Spirosoma taeanense</name>
    <dbReference type="NCBI Taxonomy" id="2735870"/>
    <lineage>
        <taxon>Bacteria</taxon>
        <taxon>Pseudomonadati</taxon>
        <taxon>Bacteroidota</taxon>
        <taxon>Cytophagia</taxon>
        <taxon>Cytophagales</taxon>
        <taxon>Cytophagaceae</taxon>
        <taxon>Spirosoma</taxon>
    </lineage>
</organism>
<dbReference type="Proteomes" id="UP000502756">
    <property type="component" value="Chromosome"/>
</dbReference>
<dbReference type="EMBL" id="CP053435">
    <property type="protein sequence ID" value="QJW91657.1"/>
    <property type="molecule type" value="Genomic_DNA"/>
</dbReference>
<evidence type="ECO:0000313" key="3">
    <source>
        <dbReference type="EMBL" id="QJW91657.1"/>
    </source>
</evidence>
<feature type="compositionally biased region" description="Low complexity" evidence="1">
    <location>
        <begin position="198"/>
        <end position="211"/>
    </location>
</feature>
<protein>
    <submittedName>
        <fullName evidence="3">Uncharacterized protein</fullName>
    </submittedName>
</protein>
<feature type="compositionally biased region" description="Low complexity" evidence="1">
    <location>
        <begin position="25"/>
        <end position="39"/>
    </location>
</feature>